<evidence type="ECO:0000313" key="2">
    <source>
        <dbReference type="Proteomes" id="UP000694621"/>
    </source>
</evidence>
<evidence type="ECO:0000313" key="1">
    <source>
        <dbReference type="Ensembl" id="ENSAMXP00005053281.1"/>
    </source>
</evidence>
<dbReference type="Ensembl" id="ENSAMXT00005057622.1">
    <property type="protein sequence ID" value="ENSAMXP00005053281.1"/>
    <property type="gene ID" value="ENSAMXG00005023884.1"/>
</dbReference>
<dbReference type="InterPro" id="IPR006616">
    <property type="entry name" value="DM9_repeat"/>
</dbReference>
<protein>
    <recommendedName>
        <fullName evidence="3">Natterin-3</fullName>
    </recommendedName>
</protein>
<dbReference type="PANTHER" id="PTHR31649">
    <property type="entry name" value="AGAP009604-PA"/>
    <property type="match status" value="1"/>
</dbReference>
<dbReference type="CDD" id="cd20220">
    <property type="entry name" value="PFM_natterin-3-like"/>
    <property type="match status" value="1"/>
</dbReference>
<name>A0A8B9RMH5_ASTMX</name>
<dbReference type="SMART" id="SM00696">
    <property type="entry name" value="DM9"/>
    <property type="match status" value="1"/>
</dbReference>
<dbReference type="Proteomes" id="UP000694621">
    <property type="component" value="Unplaced"/>
</dbReference>
<dbReference type="PANTHER" id="PTHR31649:SF1">
    <property type="entry name" value="FARNESOIC ACID O-METHYL TRANSFERASE DOMAIN-CONTAINING PROTEIN"/>
    <property type="match status" value="1"/>
</dbReference>
<dbReference type="SUPFAM" id="SSF56973">
    <property type="entry name" value="Aerolisin/ETX pore-forming domain"/>
    <property type="match status" value="1"/>
</dbReference>
<sequence length="350" mass="40096">MYIQQCIRHIIPPLTLLKQRKKLLTQLEQEKKVQVFMFEDNVNLKWVTWNGLLPNGAVKIYNSYTERTEYICKSDCEAGFHTPSKGPYCYYPYGDSEYLALKFEVLVNEDYFEFLEWKSGSWGSVPPNSVRTCSRSDIYVGKNKYGLGKVHPKHEAFFLPWEGKEYWYKKYDVLTINRDTYNQQISHVKYAIDKIVLLNHPPETIQMAKATNYECSKTRNGTSSVMTGKIPIINPDTVDFTKEQTISFSKGTTLIETVSQSMSVQVLVPPNYSCAVRMDARRMTADIPFTARLSRTYSNGETHWTTVTGTYDGVKIGEINAVVERCQPIPDAEPCASEIMKKKKSNGISK</sequence>
<proteinExistence type="predicted"/>
<dbReference type="AlphaFoldDB" id="A0A8B9RMH5"/>
<evidence type="ECO:0008006" key="3">
    <source>
        <dbReference type="Google" id="ProtNLM"/>
    </source>
</evidence>
<accession>A0A8B9RMH5</accession>
<organism evidence="1 2">
    <name type="scientific">Astyanax mexicanus</name>
    <name type="common">Blind cave fish</name>
    <name type="synonym">Astyanax fasciatus mexicanus</name>
    <dbReference type="NCBI Taxonomy" id="7994"/>
    <lineage>
        <taxon>Eukaryota</taxon>
        <taxon>Metazoa</taxon>
        <taxon>Chordata</taxon>
        <taxon>Craniata</taxon>
        <taxon>Vertebrata</taxon>
        <taxon>Euteleostomi</taxon>
        <taxon>Actinopterygii</taxon>
        <taxon>Neopterygii</taxon>
        <taxon>Teleostei</taxon>
        <taxon>Ostariophysi</taxon>
        <taxon>Characiformes</taxon>
        <taxon>Characoidei</taxon>
        <taxon>Acestrorhamphidae</taxon>
        <taxon>Acestrorhamphinae</taxon>
        <taxon>Astyanax</taxon>
    </lineage>
</organism>
<dbReference type="Gene3D" id="2.170.15.10">
    <property type="entry name" value="Proaerolysin, chain A, domain 3"/>
    <property type="match status" value="1"/>
</dbReference>
<reference evidence="1" key="1">
    <citation type="submission" date="2025-08" db="UniProtKB">
        <authorList>
            <consortium name="Ensembl"/>
        </authorList>
    </citation>
    <scope>IDENTIFICATION</scope>
</reference>